<dbReference type="RefSeq" id="XP_017987176.1">
    <property type="nucleotide sequence ID" value="XM_018132246.1"/>
</dbReference>
<gene>
    <name evidence="1" type="ORF">AW171_hschr42063</name>
</gene>
<dbReference type="InterPro" id="IPR013933">
    <property type="entry name" value="CRC_Rsc7/Swp82"/>
</dbReference>
<evidence type="ECO:0000313" key="2">
    <source>
        <dbReference type="Proteomes" id="UP000243052"/>
    </source>
</evidence>
<reference evidence="1 2" key="1">
    <citation type="submission" date="2016-01" db="EMBL/GenBank/DDBJ databases">
        <title>Genome sequence of the yeast Holleya sinecauda.</title>
        <authorList>
            <person name="Dietrich F.S."/>
        </authorList>
    </citation>
    <scope>NUCLEOTIDE SEQUENCE [LARGE SCALE GENOMIC DNA]</scope>
    <source>
        <strain evidence="1 2">ATCC 58844</strain>
    </source>
</reference>
<keyword evidence="2" id="KW-1185">Reference proteome</keyword>
<organism evidence="1 2">
    <name type="scientific">Eremothecium sinecaudum</name>
    <dbReference type="NCBI Taxonomy" id="45286"/>
    <lineage>
        <taxon>Eukaryota</taxon>
        <taxon>Fungi</taxon>
        <taxon>Dikarya</taxon>
        <taxon>Ascomycota</taxon>
        <taxon>Saccharomycotina</taxon>
        <taxon>Saccharomycetes</taxon>
        <taxon>Saccharomycetales</taxon>
        <taxon>Saccharomycetaceae</taxon>
        <taxon>Eremothecium</taxon>
    </lineage>
</organism>
<dbReference type="Pfam" id="PF08624">
    <property type="entry name" value="CRC_subunit"/>
    <property type="match status" value="1"/>
</dbReference>
<dbReference type="GeneID" id="28723417"/>
<protein>
    <submittedName>
        <fullName evidence="1">HDL564Wp</fullName>
    </submittedName>
</protein>
<sequence>MEADNETALNVEVQKVQQNTLAEHRIYVLKHTIQIYHDEELTGGPLDNPITRQPDLPPYTLKSHFIDSKDAYQQVRSDQLGESKVDKYGKLLGARKYLLNTFRLPQKSWNLYVLVSDLVSVLGFLNGEEAFLQKYDQLYKLEATGAEKKALYNHGMIDSVDKEVSYVTARSVFVRFGAAVIATGCRIVDDYWELHLKEQGFTIHYRVFPLTELQLSLVRQLKPIPKKTEAPAEETSVDWLHRWEAPYPTIQEQSSVDIRREYAKEHSHGEHTTAIVPGQSINGALELGLNYMVPKYHYKNSFANALQHNIEDVPIGKHKAIETVSSAPVGRPSKRPDELKTQVSERNHSLNINGWKFESLPLVTKGLCQGRTSKGLPYYEKDRLLCRLRKLTPNQVRELEHVHDSLNLNTGLGKLRYSRSIKWSKYWQYKSGAPIGITADQVTDFEKYYLPAVLQHVETESVYDEDRNVDIIQATSREPNANFLKHSNIRGFKPPYA</sequence>
<dbReference type="AlphaFoldDB" id="A0A0X8HRM2"/>
<proteinExistence type="predicted"/>
<evidence type="ECO:0000313" key="1">
    <source>
        <dbReference type="EMBL" id="AMD20180.1"/>
    </source>
</evidence>
<dbReference type="EMBL" id="CP014244">
    <property type="protein sequence ID" value="AMD20180.1"/>
    <property type="molecule type" value="Genomic_DNA"/>
</dbReference>
<name>A0A0X8HRM2_9SACH</name>
<dbReference type="Proteomes" id="UP000243052">
    <property type="component" value="Chromosome iv"/>
</dbReference>
<accession>A0A0X8HRM2</accession>
<dbReference type="OrthoDB" id="5598844at2759"/>
<dbReference type="STRING" id="45286.A0A0X8HRM2"/>